<accession>U4QXS9</accession>
<dbReference type="InterPro" id="IPR019606">
    <property type="entry name" value="GerMN"/>
</dbReference>
<dbReference type="OrthoDB" id="9809406at2"/>
<reference evidence="3 4" key="1">
    <citation type="journal article" date="2013" name="Genome Announc.">
        <title>Draft Genome Sequence of the Cellulolytic Bacterium Clostridium papyrosolvens C7 (ATCC 700395).</title>
        <authorList>
            <person name="Zepeda V."/>
            <person name="Dassa B."/>
            <person name="Borovok I."/>
            <person name="Lamed R."/>
            <person name="Bayer E.A."/>
            <person name="Cate J.H."/>
        </authorList>
    </citation>
    <scope>NUCLEOTIDE SEQUENCE [LARGE SCALE GENOMIC DNA]</scope>
    <source>
        <strain evidence="3 4">C7</strain>
    </source>
</reference>
<feature type="region of interest" description="Disordered" evidence="1">
    <location>
        <begin position="57"/>
        <end position="78"/>
    </location>
</feature>
<evidence type="ECO:0000259" key="2">
    <source>
        <dbReference type="SMART" id="SM00909"/>
    </source>
</evidence>
<dbReference type="EMBL" id="ATAY01000088">
    <property type="protein sequence ID" value="EPR09276.1"/>
    <property type="molecule type" value="Genomic_DNA"/>
</dbReference>
<feature type="domain" description="GerMN" evidence="2">
    <location>
        <begin position="138"/>
        <end position="230"/>
    </location>
</feature>
<sequence length="397" mass="42755">MKRIISIVLVIMLLSTGCSFIGHKEEQEPSIQAANQTLNSSATNTAQNSKAAASATASSSKGLAMPSDTAAAPTTTSSMVSGNYSGSQINGLVIDNGAGKGMVPASDKTNLLITLYYKNKKGLLVPVTRTVKKQEGLAKASVLGLVDEAVTKEQLDYYGLYPVLPRGTKIKGINIKNKVAVIDFSKEFLNLSGKQEEQEAVASVVYTLTGFSTVSDVRIRVEGREITTLENGTDLSILRNRSNTLINSSDTQIKAGCVKCDLYYISDDSNNHNYLVPVSVQIPQTDPNGIPELIFNELGKKPNDTTYFTSIPEGTKLISFDQQGSTAVLDFSSQITNYGGSEKEDSLLNQIYYTISQMKGIQKIKLLINGKEKPLPEGTEVASAKSVPVTFNKVIDN</sequence>
<gene>
    <name evidence="3" type="ORF">L323_17185</name>
</gene>
<dbReference type="Proteomes" id="UP000016860">
    <property type="component" value="Unassembled WGS sequence"/>
</dbReference>
<evidence type="ECO:0000256" key="1">
    <source>
        <dbReference type="SAM" id="MobiDB-lite"/>
    </source>
</evidence>
<dbReference type="SMART" id="SM00909">
    <property type="entry name" value="Germane"/>
    <property type="match status" value="2"/>
</dbReference>
<dbReference type="Pfam" id="PF10646">
    <property type="entry name" value="Germane"/>
    <property type="match status" value="2"/>
</dbReference>
<organism evidence="3 4">
    <name type="scientific">Ruminiclostridium papyrosolvens C7</name>
    <dbReference type="NCBI Taxonomy" id="1330534"/>
    <lineage>
        <taxon>Bacteria</taxon>
        <taxon>Bacillati</taxon>
        <taxon>Bacillota</taxon>
        <taxon>Clostridia</taxon>
        <taxon>Eubacteriales</taxon>
        <taxon>Oscillospiraceae</taxon>
        <taxon>Ruminiclostridium</taxon>
    </lineage>
</organism>
<dbReference type="PATRIC" id="fig|1330534.3.peg.3411"/>
<proteinExistence type="predicted"/>
<dbReference type="PROSITE" id="PS51257">
    <property type="entry name" value="PROKAR_LIPOPROTEIN"/>
    <property type="match status" value="1"/>
</dbReference>
<feature type="domain" description="GerMN" evidence="2">
    <location>
        <begin position="291"/>
        <end position="377"/>
    </location>
</feature>
<dbReference type="RefSeq" id="WP_020816832.1">
    <property type="nucleotide sequence ID" value="NZ_ATAY01000088.1"/>
</dbReference>
<evidence type="ECO:0000313" key="3">
    <source>
        <dbReference type="EMBL" id="EPR09276.1"/>
    </source>
</evidence>
<dbReference type="STRING" id="1330534.L323_17185"/>
<comment type="caution">
    <text evidence="3">The sequence shown here is derived from an EMBL/GenBank/DDBJ whole genome shotgun (WGS) entry which is preliminary data.</text>
</comment>
<name>U4QXS9_9FIRM</name>
<dbReference type="AlphaFoldDB" id="U4QXS9"/>
<protein>
    <submittedName>
        <fullName evidence="3">Spore germination protein</fullName>
    </submittedName>
</protein>
<evidence type="ECO:0000313" key="4">
    <source>
        <dbReference type="Proteomes" id="UP000016860"/>
    </source>
</evidence>